<keyword evidence="2" id="KW-1185">Reference proteome</keyword>
<keyword evidence="1" id="KW-0378">Hydrolase</keyword>
<name>A0A402D492_9BACT</name>
<evidence type="ECO:0000313" key="1">
    <source>
        <dbReference type="EMBL" id="BDI29204.1"/>
    </source>
</evidence>
<organism evidence="1 2">
    <name type="scientific">Capsulimonas corticalis</name>
    <dbReference type="NCBI Taxonomy" id="2219043"/>
    <lineage>
        <taxon>Bacteria</taxon>
        <taxon>Bacillati</taxon>
        <taxon>Armatimonadota</taxon>
        <taxon>Armatimonadia</taxon>
        <taxon>Capsulimonadales</taxon>
        <taxon>Capsulimonadaceae</taxon>
        <taxon>Capsulimonas</taxon>
    </lineage>
</organism>
<gene>
    <name evidence="1" type="ORF">CCAX7_12550</name>
</gene>
<dbReference type="KEGG" id="ccot:CCAX7_12550"/>
<dbReference type="GO" id="GO:0004519">
    <property type="term" value="F:endonuclease activity"/>
    <property type="evidence" value="ECO:0007669"/>
    <property type="project" value="UniProtKB-KW"/>
</dbReference>
<keyword evidence="1" id="KW-0255">Endonuclease</keyword>
<protein>
    <submittedName>
        <fullName evidence="1">Endonuclease</fullName>
    </submittedName>
</protein>
<keyword evidence="1" id="KW-0540">Nuclease</keyword>
<dbReference type="Proteomes" id="UP000287394">
    <property type="component" value="Chromosome"/>
</dbReference>
<sequence length="272" mass="30968">MLNKMTSKSVTLNRYKLIAEYIFMQHYKDDASSFEFERTEIDVAAETLGVKRVLNVGDLIYYFRSRQPLPDSIAATAPVGFEWIIEDAGRSRYRFRCAKISRVLPQQNLQKIKIPDATPEMVARYALGDEQALLAKLRYNRLIDIFLGITSYSLQNHLRTTVGGTQIEVDELYVGVNRTGAHYVVPVQAKGGTDKITVIQTRQDLRFCAASFPDLICRAVAAQFMSEGVIAMFELALEEDELVVLMERHFRLVPSSQISVSDLKLYRIQENE</sequence>
<dbReference type="AlphaFoldDB" id="A0A402D492"/>
<dbReference type="REBASE" id="622449">
    <property type="entry name" value="CcoAX7ORF12540P"/>
</dbReference>
<reference evidence="1 2" key="1">
    <citation type="journal article" date="2019" name="Int. J. Syst. Evol. Microbiol.">
        <title>Capsulimonas corticalis gen. nov., sp. nov., an aerobic capsulated bacterium, of a novel bacterial order, Capsulimonadales ord. nov., of the class Armatimonadia of the phylum Armatimonadetes.</title>
        <authorList>
            <person name="Li J."/>
            <person name="Kudo C."/>
            <person name="Tonouchi A."/>
        </authorList>
    </citation>
    <scope>NUCLEOTIDE SEQUENCE [LARGE SCALE GENOMIC DNA]</scope>
    <source>
        <strain evidence="1 2">AX-7</strain>
    </source>
</reference>
<proteinExistence type="predicted"/>
<evidence type="ECO:0000313" key="2">
    <source>
        <dbReference type="Proteomes" id="UP000287394"/>
    </source>
</evidence>
<accession>A0A402D492</accession>
<dbReference type="EMBL" id="AP025739">
    <property type="protein sequence ID" value="BDI29204.1"/>
    <property type="molecule type" value="Genomic_DNA"/>
</dbReference>